<feature type="chain" id="PRO_5027649739" evidence="13">
    <location>
        <begin position="22"/>
        <end position="905"/>
    </location>
</feature>
<dbReference type="InterPro" id="IPR020067">
    <property type="entry name" value="Frizzled_dom"/>
</dbReference>
<dbReference type="SMART" id="SM00042">
    <property type="entry name" value="CUB"/>
    <property type="match status" value="1"/>
</dbReference>
<keyword evidence="12" id="KW-1133">Transmembrane helix</keyword>
<keyword evidence="10" id="KW-0768">Sushi</keyword>
<dbReference type="Pfam" id="PF02931">
    <property type="entry name" value="Neur_chan_LBD"/>
    <property type="match status" value="1"/>
</dbReference>
<evidence type="ECO:0000259" key="15">
    <source>
        <dbReference type="PROSITE" id="PS50038"/>
    </source>
</evidence>
<feature type="domain" description="Sushi" evidence="17">
    <location>
        <begin position="390"/>
        <end position="458"/>
    </location>
</feature>
<dbReference type="CDD" id="cd19051">
    <property type="entry name" value="LGIC_TM_cation"/>
    <property type="match status" value="1"/>
</dbReference>
<dbReference type="InterPro" id="IPR035914">
    <property type="entry name" value="Sperma_CUB_dom_sf"/>
</dbReference>
<dbReference type="PANTHER" id="PTHR46335">
    <property type="entry name" value="CUBILIN"/>
    <property type="match status" value="1"/>
</dbReference>
<keyword evidence="5 9" id="KW-0420">Kringle</keyword>
<evidence type="ECO:0000259" key="16">
    <source>
        <dbReference type="PROSITE" id="PS50070"/>
    </source>
</evidence>
<dbReference type="SUPFAM" id="SSF49854">
    <property type="entry name" value="Spermadhesin, CUB domain"/>
    <property type="match status" value="1"/>
</dbReference>
<dbReference type="Proteomes" id="UP000515135">
    <property type="component" value="Unplaced"/>
</dbReference>
<dbReference type="KEGG" id="bbel:109462551"/>
<evidence type="ECO:0000259" key="17">
    <source>
        <dbReference type="PROSITE" id="PS50923"/>
    </source>
</evidence>
<gene>
    <name evidence="19" type="primary">LOC109462551</name>
</gene>
<dbReference type="SUPFAM" id="SSF90112">
    <property type="entry name" value="Neurotransmitter-gated ion-channel transmembrane pore"/>
    <property type="match status" value="1"/>
</dbReference>
<dbReference type="InterPro" id="IPR002172">
    <property type="entry name" value="LDrepeatLR_classA_rpt"/>
</dbReference>
<evidence type="ECO:0000256" key="6">
    <source>
        <dbReference type="ARBA" id="ARBA00022741"/>
    </source>
</evidence>
<evidence type="ECO:0000313" key="19">
    <source>
        <dbReference type="RefSeq" id="XP_019614666.1"/>
    </source>
</evidence>
<keyword evidence="4" id="KW-0597">Phosphoprotein</keyword>
<dbReference type="InterPro" id="IPR038050">
    <property type="entry name" value="Neuro_actylchol_rec"/>
</dbReference>
<dbReference type="GO" id="GO:0005886">
    <property type="term" value="C:plasma membrane"/>
    <property type="evidence" value="ECO:0007669"/>
    <property type="project" value="UniProtKB-SubCell"/>
</dbReference>
<dbReference type="CDD" id="cd07066">
    <property type="entry name" value="CRD_FZ"/>
    <property type="match status" value="1"/>
</dbReference>
<dbReference type="CDD" id="cd00033">
    <property type="entry name" value="CCP"/>
    <property type="match status" value="1"/>
</dbReference>
<dbReference type="SUPFAM" id="SSF57535">
    <property type="entry name" value="Complement control module/SCR domain"/>
    <property type="match status" value="1"/>
</dbReference>
<comment type="caution">
    <text evidence="9">Lacks conserved residue(s) required for the propagation of feature annotation.</text>
</comment>
<dbReference type="SUPFAM" id="SSF63501">
    <property type="entry name" value="Frizzled cysteine-rich domain"/>
    <property type="match status" value="1"/>
</dbReference>
<dbReference type="Gene3D" id="2.10.70.10">
    <property type="entry name" value="Complement Module, domain 1"/>
    <property type="match status" value="1"/>
</dbReference>
<dbReference type="Gene3D" id="2.60.120.290">
    <property type="entry name" value="Spermadhesin, CUB domain"/>
    <property type="match status" value="1"/>
</dbReference>
<dbReference type="SUPFAM" id="SSF57440">
    <property type="entry name" value="Kringle-like"/>
    <property type="match status" value="1"/>
</dbReference>
<evidence type="ECO:0000256" key="1">
    <source>
        <dbReference type="ARBA" id="ARBA00004141"/>
    </source>
</evidence>
<feature type="domain" description="CUB" evidence="14">
    <location>
        <begin position="35"/>
        <end position="144"/>
    </location>
</feature>
<dbReference type="CDD" id="cd00041">
    <property type="entry name" value="CUB"/>
    <property type="match status" value="1"/>
</dbReference>
<evidence type="ECO:0000256" key="3">
    <source>
        <dbReference type="ARBA" id="ARBA00004479"/>
    </source>
</evidence>
<organism evidence="18 19">
    <name type="scientific">Branchiostoma belcheri</name>
    <name type="common">Amphioxus</name>
    <dbReference type="NCBI Taxonomy" id="7741"/>
    <lineage>
        <taxon>Eukaryota</taxon>
        <taxon>Metazoa</taxon>
        <taxon>Chordata</taxon>
        <taxon>Cephalochordata</taxon>
        <taxon>Leptocardii</taxon>
        <taxon>Amphioxiformes</taxon>
        <taxon>Branchiostomatidae</taxon>
        <taxon>Branchiostoma</taxon>
    </lineage>
</organism>
<dbReference type="Gene3D" id="4.10.400.10">
    <property type="entry name" value="Low-density Lipoprotein Receptor"/>
    <property type="match status" value="1"/>
</dbReference>
<keyword evidence="12" id="KW-0472">Membrane</keyword>
<feature type="transmembrane region" description="Helical" evidence="12">
    <location>
        <begin position="727"/>
        <end position="752"/>
    </location>
</feature>
<dbReference type="InterPro" id="IPR036055">
    <property type="entry name" value="LDL_receptor-like_sf"/>
</dbReference>
<feature type="domain" description="Kringle" evidence="16">
    <location>
        <begin position="313"/>
        <end position="385"/>
    </location>
</feature>
<dbReference type="SMART" id="SM00130">
    <property type="entry name" value="KR"/>
    <property type="match status" value="1"/>
</dbReference>
<feature type="transmembrane region" description="Helical" evidence="12">
    <location>
        <begin position="698"/>
        <end position="721"/>
    </location>
</feature>
<accession>A0A6P4YCN0</accession>
<keyword evidence="13" id="KW-0732">Signal</keyword>
<dbReference type="FunFam" id="1.10.2000.10:FF:000020">
    <property type="entry name" value="Uncharacterized protein"/>
    <property type="match status" value="1"/>
</dbReference>
<dbReference type="OrthoDB" id="5975154at2759"/>
<dbReference type="Pfam" id="PF01392">
    <property type="entry name" value="Fz"/>
    <property type="match status" value="1"/>
</dbReference>
<dbReference type="GO" id="GO:0005230">
    <property type="term" value="F:extracellular ligand-gated monoatomic ion channel activity"/>
    <property type="evidence" value="ECO:0007669"/>
    <property type="project" value="InterPro"/>
</dbReference>
<dbReference type="InterPro" id="IPR000436">
    <property type="entry name" value="Sushi_SCR_CCP_dom"/>
</dbReference>
<dbReference type="PROSITE" id="PS50068">
    <property type="entry name" value="LDLRA_2"/>
    <property type="match status" value="1"/>
</dbReference>
<keyword evidence="12" id="KW-0812">Transmembrane</keyword>
<evidence type="ECO:0000256" key="5">
    <source>
        <dbReference type="ARBA" id="ARBA00022572"/>
    </source>
</evidence>
<evidence type="ECO:0000256" key="7">
    <source>
        <dbReference type="ARBA" id="ARBA00022840"/>
    </source>
</evidence>
<evidence type="ECO:0000256" key="9">
    <source>
        <dbReference type="PROSITE-ProRule" id="PRU00121"/>
    </source>
</evidence>
<dbReference type="Pfam" id="PF00431">
    <property type="entry name" value="CUB"/>
    <property type="match status" value="1"/>
</dbReference>
<dbReference type="InterPro" id="IPR036719">
    <property type="entry name" value="Neuro-gated_channel_TM_sf"/>
</dbReference>
<evidence type="ECO:0000256" key="2">
    <source>
        <dbReference type="ARBA" id="ARBA00004162"/>
    </source>
</evidence>
<dbReference type="Gene3D" id="2.40.20.10">
    <property type="entry name" value="Plasminogen Kringle 4"/>
    <property type="match status" value="1"/>
</dbReference>
<dbReference type="InterPro" id="IPR013806">
    <property type="entry name" value="Kringle-like"/>
</dbReference>
<feature type="transmembrane region" description="Helical" evidence="12">
    <location>
        <begin position="877"/>
        <end position="896"/>
    </location>
</feature>
<evidence type="ECO:0000256" key="4">
    <source>
        <dbReference type="ARBA" id="ARBA00022553"/>
    </source>
</evidence>
<evidence type="ECO:0000259" key="14">
    <source>
        <dbReference type="PROSITE" id="PS01180"/>
    </source>
</evidence>
<evidence type="ECO:0000256" key="13">
    <source>
        <dbReference type="SAM" id="SignalP"/>
    </source>
</evidence>
<feature type="transmembrane region" description="Helical" evidence="12">
    <location>
        <begin position="668"/>
        <end position="691"/>
    </location>
</feature>
<feature type="signal peptide" evidence="13">
    <location>
        <begin position="1"/>
        <end position="21"/>
    </location>
</feature>
<keyword evidence="7" id="KW-0067">ATP-binding</keyword>
<evidence type="ECO:0000256" key="8">
    <source>
        <dbReference type="ARBA" id="ARBA00023157"/>
    </source>
</evidence>
<dbReference type="RefSeq" id="XP_019614666.1">
    <property type="nucleotide sequence ID" value="XM_019759107.1"/>
</dbReference>
<reference evidence="19" key="1">
    <citation type="submission" date="2025-08" db="UniProtKB">
        <authorList>
            <consortium name="RefSeq"/>
        </authorList>
    </citation>
    <scope>IDENTIFICATION</scope>
    <source>
        <tissue evidence="19">Gonad</tissue>
    </source>
</reference>
<keyword evidence="8" id="KW-1015">Disulfide bond</keyword>
<dbReference type="Gene3D" id="1.20.58.390">
    <property type="entry name" value="Neurotransmitter-gated ion-channel transmembrane domain"/>
    <property type="match status" value="1"/>
</dbReference>
<dbReference type="InterPro" id="IPR006202">
    <property type="entry name" value="Neur_chan_lig-bd"/>
</dbReference>
<comment type="subcellular location">
    <subcellularLocation>
        <location evidence="2">Cell membrane</location>
        <topology evidence="2">Single-pass membrane protein</topology>
    </subcellularLocation>
    <subcellularLocation>
        <location evidence="1">Membrane</location>
        <topology evidence="1">Multi-pass membrane protein</topology>
    </subcellularLocation>
    <subcellularLocation>
        <location evidence="3">Membrane</location>
        <topology evidence="3">Single-pass type I membrane protein</topology>
    </subcellularLocation>
</comment>
<evidence type="ECO:0000313" key="18">
    <source>
        <dbReference type="Proteomes" id="UP000515135"/>
    </source>
</evidence>
<dbReference type="Pfam" id="PF00051">
    <property type="entry name" value="Kringle"/>
    <property type="match status" value="1"/>
</dbReference>
<name>A0A6P4YCN0_BRABE</name>
<proteinExistence type="predicted"/>
<dbReference type="PROSITE" id="PS50038">
    <property type="entry name" value="FZ"/>
    <property type="match status" value="1"/>
</dbReference>
<dbReference type="CDD" id="cd00112">
    <property type="entry name" value="LDLa"/>
    <property type="match status" value="1"/>
</dbReference>
<dbReference type="SMART" id="SM00192">
    <property type="entry name" value="LDLa"/>
    <property type="match status" value="1"/>
</dbReference>
<dbReference type="AlphaFoldDB" id="A0A6P4YCN0"/>
<protein>
    <submittedName>
        <fullName evidence="19">Uncharacterized protein LOC109462551</fullName>
    </submittedName>
</protein>
<dbReference type="InterPro" id="IPR000001">
    <property type="entry name" value="Kringle"/>
</dbReference>
<feature type="domain" description="FZ" evidence="15">
    <location>
        <begin position="185"/>
        <end position="317"/>
    </location>
</feature>
<dbReference type="CDD" id="cd18989">
    <property type="entry name" value="LGIC_ECD_cation"/>
    <property type="match status" value="1"/>
</dbReference>
<dbReference type="PROSITE" id="PS01180">
    <property type="entry name" value="CUB"/>
    <property type="match status" value="1"/>
</dbReference>
<dbReference type="InterPro" id="IPR000859">
    <property type="entry name" value="CUB_dom"/>
</dbReference>
<evidence type="ECO:0000256" key="11">
    <source>
        <dbReference type="SAM" id="MobiDB-lite"/>
    </source>
</evidence>
<sequence>MRTFAVLGVAAYCLLLESVSSQSVSNSTQPPNASCDKRLTGDNGTFTSPNYPNNYPNDKDCRYEISVTPPKVVRLTFTDFNIEDPYDVLLVYDGNTTDDTWEIERLNGANIPSPITSSESIMTVLFHADNRGNRKGFQANYTAVDKVLSTCEVGQYLCDDGVTCIQAWKRCDGNYDCRDGSDEDTSKCACQNIPKSLRMCRGLEYRKMTLPNPLNSSHTTVDDIIKSNQFSAYRDLVDSGCHPSIKDYVCAIIVPRCNSSPKPRQQLPCRSWCEEVKYTCRHEPTSSIFPPCEIFHYNNCNNVRPSRTRAGVDCFDGTGANYRGNEARGPIGEVDCSRWDADTYPKTYPWANLVDNKCRNPRPERDLRPWCFTSSGFEYCDILPCNISIKGCEDPGKPLYGQRSPVLKFYWPNDKITYTCNTGFKFPKGSPPNTARCVQVNESTGEVNWATKKPNCQVDHKYKLQEDLLSETVYNKEVAPTTSLYFKAYVKNVINLDEKAEQIVTSYKAEWSWMDDRLAWNPERYGKFDHMFVRAERVWLPTLTLETNADTRYSGTFPFTEVRIDNDGEVNWPIAALATTTCTLDPFLFPQDNMTCAICFTVGEDYTIGCSNETTHHDIVNKVKDDNFLTCRDPQADIVTGEWSGKTTASSKINKACLTITLKRDPTYHYSTTVSPCLILIVLMIITFIMPIDKGDRIGFGVTVLLSMVVSLVVVTGFLPVSSTLPFIAMLIIVCMGLMALFMLWTVFILIIHDKKGPLPKWARTFFLKHMARAVFLGDLTKKLKNEEPTEDATKNKVTDIEGHSNHAFMTNGHGPTAGRGNPPLNVKNEVGATLIGLKGSVDRLSDSIDALAKASGGDDDEENSEYALLAHVLDRLGLVFYIVAVAVAIPCTLFINRQRVIPTY</sequence>
<dbReference type="InterPro" id="IPR006029">
    <property type="entry name" value="Neurotrans-gated_channel_TM"/>
</dbReference>
<dbReference type="PROSITE" id="PS50070">
    <property type="entry name" value="KRINGLE_2"/>
    <property type="match status" value="1"/>
</dbReference>
<dbReference type="FunFam" id="2.70.170.10:FF:000082">
    <property type="entry name" value="Uncharacterized protein"/>
    <property type="match status" value="1"/>
</dbReference>
<dbReference type="Pfam" id="PF02932">
    <property type="entry name" value="Neur_chan_memb"/>
    <property type="match status" value="1"/>
</dbReference>
<dbReference type="PROSITE" id="PS50923">
    <property type="entry name" value="SUSHI"/>
    <property type="match status" value="1"/>
</dbReference>
<dbReference type="Pfam" id="PF00057">
    <property type="entry name" value="Ldl_recept_a"/>
    <property type="match status" value="1"/>
</dbReference>
<dbReference type="PANTHER" id="PTHR46335:SF1">
    <property type="entry name" value="CUBILIN"/>
    <property type="match status" value="1"/>
</dbReference>
<keyword evidence="18" id="KW-1185">Reference proteome</keyword>
<dbReference type="SUPFAM" id="SSF63712">
    <property type="entry name" value="Nicotinic receptor ligand binding domain-like"/>
    <property type="match status" value="1"/>
</dbReference>
<dbReference type="Gene3D" id="1.10.2000.10">
    <property type="entry name" value="Frizzled cysteine-rich domain"/>
    <property type="match status" value="1"/>
</dbReference>
<dbReference type="SUPFAM" id="SSF57424">
    <property type="entry name" value="LDL receptor-like module"/>
    <property type="match status" value="1"/>
</dbReference>
<dbReference type="InterPro" id="IPR036734">
    <property type="entry name" value="Neur_chan_lig-bd_sf"/>
</dbReference>
<dbReference type="GeneID" id="109462551"/>
<feature type="region of interest" description="Disordered" evidence="11">
    <location>
        <begin position="23"/>
        <end position="53"/>
    </location>
</feature>
<feature type="compositionally biased region" description="Low complexity" evidence="11">
    <location>
        <begin position="23"/>
        <end position="32"/>
    </location>
</feature>
<evidence type="ECO:0000256" key="10">
    <source>
        <dbReference type="PROSITE-ProRule" id="PRU00302"/>
    </source>
</evidence>
<dbReference type="FunFam" id="2.40.20.10:FF:000029">
    <property type="entry name" value="Uncharacterized protein"/>
    <property type="match status" value="1"/>
</dbReference>
<dbReference type="Gene3D" id="2.70.170.10">
    <property type="entry name" value="Neurotransmitter-gated ion-channel ligand-binding domain"/>
    <property type="match status" value="1"/>
</dbReference>
<dbReference type="GO" id="GO:0005524">
    <property type="term" value="F:ATP binding"/>
    <property type="evidence" value="ECO:0007669"/>
    <property type="project" value="UniProtKB-KW"/>
</dbReference>
<dbReference type="FunFam" id="2.60.120.290:FF:000001">
    <property type="entry name" value="CUB and sushi domain-containing protein 3 isoform X1"/>
    <property type="match status" value="1"/>
</dbReference>
<dbReference type="InterPro" id="IPR038178">
    <property type="entry name" value="Kringle_sf"/>
</dbReference>
<dbReference type="FunFam" id="1.20.58.390:FF:000072">
    <property type="entry name" value="Uncharacterized protein"/>
    <property type="match status" value="1"/>
</dbReference>
<evidence type="ECO:0000256" key="12">
    <source>
        <dbReference type="SAM" id="Phobius"/>
    </source>
</evidence>
<dbReference type="InterPro" id="IPR036790">
    <property type="entry name" value="Frizzled_dom_sf"/>
</dbReference>
<dbReference type="InterPro" id="IPR035976">
    <property type="entry name" value="Sushi/SCR/CCP_sf"/>
</dbReference>
<keyword evidence="6" id="KW-0547">Nucleotide-binding</keyword>
<dbReference type="SMART" id="SM00063">
    <property type="entry name" value="FRI"/>
    <property type="match status" value="1"/>
</dbReference>